<dbReference type="CDD" id="cd16917">
    <property type="entry name" value="HATPase_UhpB-NarQ-NarX-like"/>
    <property type="match status" value="1"/>
</dbReference>
<keyword evidence="3" id="KW-0597">Phosphoprotein</keyword>
<evidence type="ECO:0000313" key="12">
    <source>
        <dbReference type="EMBL" id="RAS70079.1"/>
    </source>
</evidence>
<evidence type="ECO:0000256" key="8">
    <source>
        <dbReference type="ARBA" id="ARBA00023012"/>
    </source>
</evidence>
<evidence type="ECO:0000256" key="6">
    <source>
        <dbReference type="ARBA" id="ARBA00022777"/>
    </source>
</evidence>
<dbReference type="GO" id="GO:0016301">
    <property type="term" value="F:kinase activity"/>
    <property type="evidence" value="ECO:0007669"/>
    <property type="project" value="UniProtKB-KW"/>
</dbReference>
<evidence type="ECO:0000256" key="5">
    <source>
        <dbReference type="ARBA" id="ARBA00022741"/>
    </source>
</evidence>
<keyword evidence="8" id="KW-0902">Two-component regulatory system</keyword>
<keyword evidence="6 12" id="KW-0418">Kinase</keyword>
<dbReference type="InterPro" id="IPR011712">
    <property type="entry name" value="Sig_transdc_His_kin_sub3_dim/P"/>
</dbReference>
<evidence type="ECO:0000256" key="2">
    <source>
        <dbReference type="ARBA" id="ARBA00012438"/>
    </source>
</evidence>
<keyword evidence="9" id="KW-0472">Membrane</keyword>
<accession>A0ABX9EFY5</accession>
<evidence type="ECO:0000259" key="11">
    <source>
        <dbReference type="Pfam" id="PF07730"/>
    </source>
</evidence>
<evidence type="ECO:0000256" key="3">
    <source>
        <dbReference type="ARBA" id="ARBA00022553"/>
    </source>
</evidence>
<dbReference type="Pfam" id="PF02518">
    <property type="entry name" value="HATPase_c"/>
    <property type="match status" value="1"/>
</dbReference>
<dbReference type="PANTHER" id="PTHR24421">
    <property type="entry name" value="NITRATE/NITRITE SENSOR PROTEIN NARX-RELATED"/>
    <property type="match status" value="1"/>
</dbReference>
<reference evidence="12 13" key="1">
    <citation type="submission" date="2018-06" db="EMBL/GenBank/DDBJ databases">
        <title>Genomic Encyclopedia of Type Strains, Phase IV (KMG-IV): sequencing the most valuable type-strain genomes for metagenomic binning, comparative biology and taxonomic classification.</title>
        <authorList>
            <person name="Goeker M."/>
        </authorList>
    </citation>
    <scope>NUCLEOTIDE SEQUENCE [LARGE SCALE GENOMIC DNA]</scope>
    <source>
        <strain evidence="12 13">DSM 45479</strain>
    </source>
</reference>
<feature type="transmembrane region" description="Helical" evidence="9">
    <location>
        <begin position="148"/>
        <end position="168"/>
    </location>
</feature>
<keyword evidence="7" id="KW-0067">ATP-binding</keyword>
<evidence type="ECO:0000313" key="13">
    <source>
        <dbReference type="Proteomes" id="UP000248714"/>
    </source>
</evidence>
<organism evidence="12 13">
    <name type="scientific">Lentzea atacamensis</name>
    <dbReference type="NCBI Taxonomy" id="531938"/>
    <lineage>
        <taxon>Bacteria</taxon>
        <taxon>Bacillati</taxon>
        <taxon>Actinomycetota</taxon>
        <taxon>Actinomycetes</taxon>
        <taxon>Pseudonocardiales</taxon>
        <taxon>Pseudonocardiaceae</taxon>
        <taxon>Lentzea</taxon>
    </lineage>
</organism>
<dbReference type="InterPro" id="IPR003594">
    <property type="entry name" value="HATPase_dom"/>
</dbReference>
<gene>
    <name evidence="12" type="ORF">C8D87_101379</name>
</gene>
<protein>
    <recommendedName>
        <fullName evidence="2">histidine kinase</fullName>
        <ecNumber evidence="2">2.7.13.3</ecNumber>
    </recommendedName>
</protein>
<comment type="caution">
    <text evidence="12">The sequence shown here is derived from an EMBL/GenBank/DDBJ whole genome shotgun (WGS) entry which is preliminary data.</text>
</comment>
<proteinExistence type="predicted"/>
<dbReference type="PANTHER" id="PTHR24421:SF10">
    <property type="entry name" value="NITRATE_NITRITE SENSOR PROTEIN NARQ"/>
    <property type="match status" value="1"/>
</dbReference>
<keyword evidence="9" id="KW-1133">Transmembrane helix</keyword>
<dbReference type="InterPro" id="IPR036890">
    <property type="entry name" value="HATPase_C_sf"/>
</dbReference>
<feature type="domain" description="Histidine kinase/HSP90-like ATPase" evidence="10">
    <location>
        <begin position="309"/>
        <end position="391"/>
    </location>
</feature>
<dbReference type="SUPFAM" id="SSF55874">
    <property type="entry name" value="ATPase domain of HSP90 chaperone/DNA topoisomerase II/histidine kinase"/>
    <property type="match status" value="1"/>
</dbReference>
<evidence type="ECO:0000256" key="9">
    <source>
        <dbReference type="SAM" id="Phobius"/>
    </source>
</evidence>
<dbReference type="Proteomes" id="UP000248714">
    <property type="component" value="Unassembled WGS sequence"/>
</dbReference>
<keyword evidence="13" id="KW-1185">Reference proteome</keyword>
<evidence type="ECO:0000256" key="4">
    <source>
        <dbReference type="ARBA" id="ARBA00022679"/>
    </source>
</evidence>
<feature type="transmembrane region" description="Helical" evidence="9">
    <location>
        <begin position="101"/>
        <end position="128"/>
    </location>
</feature>
<sequence>MDQLPGAGYAAEVLFERGGLLRRATRLAAGLAIGGAGAFAELAFLICAVPVLLVPSARPVVFAAARRIAEFERRRIERYHGPCTAEDYSGKRALQYLGIRWLIGGLGAGVLVLILLGAATGAVMVWQMVTGGEAIGSGDGEMSWYDPITFTLFGTLLVFITLQGLLGVESLDRRLASHFLGPTAQEVLRRRVSELTVSRAEVVEVINEERRRIERDLHDGVQQRMVALGMLLGRASRRPDQAAELLEQAREEAGRVLLDLREVTWRVYPVGLDSDGLHAALESLAERSGVPVRLRYELTERHPGTIEIPAYFVASEAVTNVSKHARATRIDLSVTRAGTMVVVRIEDDGIGGADPAGSGLSGLARRVAAVDGAFTVDSPRGGPTVITAELPCAW</sequence>
<dbReference type="InterPro" id="IPR050482">
    <property type="entry name" value="Sensor_HK_TwoCompSys"/>
</dbReference>
<dbReference type="Gene3D" id="3.30.565.10">
    <property type="entry name" value="Histidine kinase-like ATPase, C-terminal domain"/>
    <property type="match status" value="1"/>
</dbReference>
<feature type="domain" description="Signal transduction histidine kinase subgroup 3 dimerisation and phosphoacceptor" evidence="11">
    <location>
        <begin position="209"/>
        <end position="270"/>
    </location>
</feature>
<evidence type="ECO:0000259" key="10">
    <source>
        <dbReference type="Pfam" id="PF02518"/>
    </source>
</evidence>
<name>A0ABX9EFY5_9PSEU</name>
<comment type="catalytic activity">
    <reaction evidence="1">
        <text>ATP + protein L-histidine = ADP + protein N-phospho-L-histidine.</text>
        <dbReference type="EC" id="2.7.13.3"/>
    </reaction>
</comment>
<feature type="transmembrane region" description="Helical" evidence="9">
    <location>
        <begin position="27"/>
        <end position="54"/>
    </location>
</feature>
<dbReference type="Pfam" id="PF07730">
    <property type="entry name" value="HisKA_3"/>
    <property type="match status" value="1"/>
</dbReference>
<evidence type="ECO:0000256" key="1">
    <source>
        <dbReference type="ARBA" id="ARBA00000085"/>
    </source>
</evidence>
<evidence type="ECO:0000256" key="7">
    <source>
        <dbReference type="ARBA" id="ARBA00022840"/>
    </source>
</evidence>
<dbReference type="EC" id="2.7.13.3" evidence="2"/>
<keyword evidence="4" id="KW-0808">Transferase</keyword>
<dbReference type="Gene3D" id="1.20.5.1930">
    <property type="match status" value="1"/>
</dbReference>
<keyword evidence="5" id="KW-0547">Nucleotide-binding</keyword>
<keyword evidence="9" id="KW-0812">Transmembrane</keyword>
<dbReference type="EMBL" id="QLTT01000001">
    <property type="protein sequence ID" value="RAS70079.1"/>
    <property type="molecule type" value="Genomic_DNA"/>
</dbReference>